<evidence type="ECO:0000313" key="1">
    <source>
        <dbReference type="EMBL" id="MCW7503879.1"/>
    </source>
</evidence>
<protein>
    <submittedName>
        <fullName evidence="1">Uncharacterized protein</fullName>
    </submittedName>
</protein>
<comment type="caution">
    <text evidence="1">The sequence shown here is derived from an EMBL/GenBank/DDBJ whole genome shotgun (WGS) entry which is preliminary data.</text>
</comment>
<reference evidence="1 2" key="1">
    <citation type="submission" date="2022-06" db="EMBL/GenBank/DDBJ databases">
        <title>Leptospira isolates from biofilms formed at urban environments.</title>
        <authorList>
            <person name="Ribeiro P.S."/>
            <person name="Sousa T."/>
            <person name="Carvalho N."/>
            <person name="Aburjaile F."/>
            <person name="Neves F."/>
            <person name="Oliveira D."/>
            <person name="Blanco L."/>
            <person name="Lima J."/>
            <person name="Costa F."/>
            <person name="Brenig B."/>
            <person name="Soares S."/>
            <person name="Ramos R."/>
            <person name="Goes-Neto A."/>
            <person name="Matiuzzi M."/>
            <person name="Azevedo V."/>
            <person name="Ristow P."/>
        </authorList>
    </citation>
    <scope>NUCLEOTIDE SEQUENCE [LARGE SCALE GENOMIC DNA]</scope>
    <source>
        <strain evidence="1 2">VSF14</strain>
    </source>
</reference>
<name>A0ABT3M663_9LEPT</name>
<dbReference type="RefSeq" id="WP_265357755.1">
    <property type="nucleotide sequence ID" value="NZ_JAMQPR010000001.1"/>
</dbReference>
<proteinExistence type="predicted"/>
<keyword evidence="2" id="KW-1185">Reference proteome</keyword>
<organism evidence="1 2">
    <name type="scientific">Leptospira paudalimensis</name>
    <dbReference type="NCBI Taxonomy" id="2950024"/>
    <lineage>
        <taxon>Bacteria</taxon>
        <taxon>Pseudomonadati</taxon>
        <taxon>Spirochaetota</taxon>
        <taxon>Spirochaetia</taxon>
        <taxon>Leptospirales</taxon>
        <taxon>Leptospiraceae</taxon>
        <taxon>Leptospira</taxon>
    </lineage>
</organism>
<dbReference type="EMBL" id="JAMQPR010000001">
    <property type="protein sequence ID" value="MCW7503879.1"/>
    <property type="molecule type" value="Genomic_DNA"/>
</dbReference>
<gene>
    <name evidence="1" type="ORF">ND855_07065</name>
</gene>
<evidence type="ECO:0000313" key="2">
    <source>
        <dbReference type="Proteomes" id="UP001208794"/>
    </source>
</evidence>
<accession>A0ABT3M663</accession>
<dbReference type="Proteomes" id="UP001208794">
    <property type="component" value="Unassembled WGS sequence"/>
</dbReference>
<sequence length="192" mass="23023">MTDYHFDEAVFYGRIYYQNSAYYIDKENWLLVANDINNFVLSNPSKLKEDLDVQSKIIILFENCFDKNKKFDPIIDISKYNFYLNKNKINEVISYIYPYSYEKKGTSLLKFKPLYFYDPYRQNEKTIRTGDDFLTCVRTLLFTEETLVRKGKNYFRVLTASNTNLEYFFIYDNGFIDFSDERSSMKIVSPKI</sequence>